<dbReference type="GO" id="GO:0016798">
    <property type="term" value="F:hydrolase activity, acting on glycosyl bonds"/>
    <property type="evidence" value="ECO:0007669"/>
    <property type="project" value="UniProtKB-KW"/>
</dbReference>
<keyword evidence="3" id="KW-0624">Polysaccharide degradation</keyword>
<dbReference type="GO" id="GO:0000272">
    <property type="term" value="P:polysaccharide catabolic process"/>
    <property type="evidence" value="ECO:0007669"/>
    <property type="project" value="UniProtKB-KW"/>
</dbReference>
<dbReference type="RefSeq" id="WP_179829037.1">
    <property type="nucleotide sequence ID" value="NZ_JACCCO010000004.1"/>
</dbReference>
<sequence length="746" mass="78515">MGRIWQRYTLGEYEDSYEVVFPQAPKPGNRLIVGVVSLFGVADPSGYALVAEDFGYAQVSVYSKIADGSETSIEVADTNGLGAVILYAEERDDCPDVLFSTSGYVNGSSISLARVTVPAAQGYIFAAEGRIPPADANGSWTPTLGKAMDVGGFSTTQVRAQFYGAALGAAGQRTYKGTYFSSGFTGVALAGFGVVDPEAPSMPPGLHTTAVTDTSAAIAWDAASDNVGVTGYGLYLDGVRKAEQAGRAYTFTGLTKGQTYEIGVDARDAAGNRSPRSTITVLAVTDLAAPTTPEGLRLVEVAHTSATIAWDAASDDVALAGYGLYLDGVKKAEQPELTYVFDGLGRGRAYVAGVDAVDTSGNRSPVVTLPFTTLADNLPGAPPGVTATPGVEEVTLAWRPATDDLGIARYEVLLDGEVTGATATLGYVVEGLDPESTYLVGVRAVDDGGGRGPTVEVEVTTRPADWVAIATPVYRLEGWTGNARDAHGVDWVVESEEGWSSTAGVLPLDAESDSADGGFSGPGTFGARMITLEGVAVAPSRAAMLAAQERITAALYPRQLGTLRVQEVGLTRQVRVRLAGQVEITDQGSTAFGWAVPLLAPDPRRTAVRPLYTEAAIETLPGSVSAQVFMSGDYRWIPARIRLWGPIRNFTLTHEETGLVIRSKPGTVLPADSRYSLDIDLATRMVLAYVPPDVYPEPRPGRGVLGSFPARFALQNGPNTITLAGEAVAGEVGHPRMVIQAWDAWR</sequence>
<accession>A0A852VC11</accession>
<proteinExistence type="predicted"/>
<keyword evidence="6" id="KW-1185">Reference proteome</keyword>
<keyword evidence="3" id="KW-0119">Carbohydrate metabolism</keyword>
<evidence type="ECO:0000259" key="4">
    <source>
        <dbReference type="PROSITE" id="PS50853"/>
    </source>
</evidence>
<dbReference type="PANTHER" id="PTHR46708:SF2">
    <property type="entry name" value="FIBRONECTIN TYPE-III DOMAIN-CONTAINING PROTEIN"/>
    <property type="match status" value="1"/>
</dbReference>
<keyword evidence="2" id="KW-0378">Hydrolase</keyword>
<organism evidence="5 6">
    <name type="scientific">Streptosporangium sandarakinum</name>
    <dbReference type="NCBI Taxonomy" id="1260955"/>
    <lineage>
        <taxon>Bacteria</taxon>
        <taxon>Bacillati</taxon>
        <taxon>Actinomycetota</taxon>
        <taxon>Actinomycetes</taxon>
        <taxon>Streptosporangiales</taxon>
        <taxon>Streptosporangiaceae</taxon>
        <taxon>Streptosporangium</taxon>
    </lineage>
</organism>
<dbReference type="CDD" id="cd00063">
    <property type="entry name" value="FN3"/>
    <property type="match status" value="3"/>
</dbReference>
<dbReference type="SUPFAM" id="SSF49265">
    <property type="entry name" value="Fibronectin type III"/>
    <property type="match status" value="2"/>
</dbReference>
<evidence type="ECO:0000313" key="6">
    <source>
        <dbReference type="Proteomes" id="UP000576393"/>
    </source>
</evidence>
<keyword evidence="2" id="KW-0326">Glycosidase</keyword>
<feature type="domain" description="Fibronectin type-III" evidence="4">
    <location>
        <begin position="379"/>
        <end position="464"/>
    </location>
</feature>
<dbReference type="InterPro" id="IPR003961">
    <property type="entry name" value="FN3_dom"/>
</dbReference>
<dbReference type="Pfam" id="PF00041">
    <property type="entry name" value="fn3"/>
    <property type="match status" value="1"/>
</dbReference>
<dbReference type="PANTHER" id="PTHR46708">
    <property type="entry name" value="TENASCIN"/>
    <property type="match status" value="1"/>
</dbReference>
<dbReference type="InterPro" id="IPR013783">
    <property type="entry name" value="Ig-like_fold"/>
</dbReference>
<evidence type="ECO:0000313" key="5">
    <source>
        <dbReference type="EMBL" id="NYF44594.1"/>
    </source>
</evidence>
<evidence type="ECO:0000256" key="3">
    <source>
        <dbReference type="ARBA" id="ARBA00023326"/>
    </source>
</evidence>
<dbReference type="EMBL" id="JACCCO010000004">
    <property type="protein sequence ID" value="NYF44594.1"/>
    <property type="molecule type" value="Genomic_DNA"/>
</dbReference>
<gene>
    <name evidence="5" type="ORF">HDA43_006836</name>
</gene>
<keyword evidence="1" id="KW-0677">Repeat</keyword>
<dbReference type="SMART" id="SM00060">
    <property type="entry name" value="FN3"/>
    <property type="match status" value="3"/>
</dbReference>
<dbReference type="AlphaFoldDB" id="A0A852VC11"/>
<dbReference type="InterPro" id="IPR050991">
    <property type="entry name" value="ECM_Regulatory_Proteins"/>
</dbReference>
<reference evidence="5 6" key="1">
    <citation type="submission" date="2020-07" db="EMBL/GenBank/DDBJ databases">
        <title>Sequencing the genomes of 1000 actinobacteria strains.</title>
        <authorList>
            <person name="Klenk H.-P."/>
        </authorList>
    </citation>
    <scope>NUCLEOTIDE SEQUENCE [LARGE SCALE GENOMIC DNA]</scope>
    <source>
        <strain evidence="5 6">DSM 45763</strain>
    </source>
</reference>
<dbReference type="InterPro" id="IPR036116">
    <property type="entry name" value="FN3_sf"/>
</dbReference>
<dbReference type="PROSITE" id="PS50853">
    <property type="entry name" value="FN3"/>
    <property type="match status" value="2"/>
</dbReference>
<feature type="domain" description="Fibronectin type-III" evidence="4">
    <location>
        <begin position="202"/>
        <end position="288"/>
    </location>
</feature>
<evidence type="ECO:0000256" key="1">
    <source>
        <dbReference type="ARBA" id="ARBA00022737"/>
    </source>
</evidence>
<name>A0A852VC11_9ACTN</name>
<dbReference type="Gene3D" id="2.60.40.10">
    <property type="entry name" value="Immunoglobulins"/>
    <property type="match status" value="3"/>
</dbReference>
<protein>
    <submittedName>
        <fullName evidence="5">Chitodextrinase</fullName>
    </submittedName>
</protein>
<dbReference type="Proteomes" id="UP000576393">
    <property type="component" value="Unassembled WGS sequence"/>
</dbReference>
<evidence type="ECO:0000256" key="2">
    <source>
        <dbReference type="ARBA" id="ARBA00023295"/>
    </source>
</evidence>
<comment type="caution">
    <text evidence="5">The sequence shown here is derived from an EMBL/GenBank/DDBJ whole genome shotgun (WGS) entry which is preliminary data.</text>
</comment>